<dbReference type="RefSeq" id="WP_106543639.1">
    <property type="nucleotide sequence ID" value="NZ_BLAU01000001.1"/>
</dbReference>
<evidence type="ECO:0000313" key="6">
    <source>
        <dbReference type="Proteomes" id="UP000396862"/>
    </source>
</evidence>
<protein>
    <submittedName>
        <fullName evidence="4">Outer membrane protein with beta-barrel domain</fullName>
    </submittedName>
</protein>
<dbReference type="InterPro" id="IPR025665">
    <property type="entry name" value="Beta-barrel_OMP_2"/>
</dbReference>
<keyword evidence="6" id="KW-1185">Reference proteome</keyword>
<dbReference type="Proteomes" id="UP000240621">
    <property type="component" value="Unassembled WGS sequence"/>
</dbReference>
<dbReference type="AlphaFoldDB" id="A0A2P8C729"/>
<name>A0A2P8C729_9BACT</name>
<evidence type="ECO:0000256" key="1">
    <source>
        <dbReference type="SAM" id="SignalP"/>
    </source>
</evidence>
<evidence type="ECO:0000259" key="2">
    <source>
        <dbReference type="Pfam" id="PF13568"/>
    </source>
</evidence>
<keyword evidence="1" id="KW-0732">Signal</keyword>
<comment type="caution">
    <text evidence="4">The sequence shown here is derived from an EMBL/GenBank/DDBJ whole genome shotgun (WGS) entry which is preliminary data.</text>
</comment>
<dbReference type="OrthoDB" id="1001536at2"/>
<feature type="domain" description="Outer membrane protein beta-barrel" evidence="2">
    <location>
        <begin position="18"/>
        <end position="202"/>
    </location>
</feature>
<feature type="signal peptide" evidence="1">
    <location>
        <begin position="1"/>
        <end position="19"/>
    </location>
</feature>
<feature type="chain" id="PRO_5015109019" evidence="1">
    <location>
        <begin position="20"/>
        <end position="231"/>
    </location>
</feature>
<evidence type="ECO:0000313" key="4">
    <source>
        <dbReference type="EMBL" id="PSK80779.1"/>
    </source>
</evidence>
<dbReference type="Proteomes" id="UP000396862">
    <property type="component" value="Unassembled WGS sequence"/>
</dbReference>
<dbReference type="EMBL" id="BLAU01000001">
    <property type="protein sequence ID" value="GET22421.1"/>
    <property type="molecule type" value="Genomic_DNA"/>
</dbReference>
<accession>A0A2P8C729</accession>
<reference evidence="4 5" key="1">
    <citation type="submission" date="2018-03" db="EMBL/GenBank/DDBJ databases">
        <title>Genomic Encyclopedia of Archaeal and Bacterial Type Strains, Phase II (KMG-II): from individual species to whole genera.</title>
        <authorList>
            <person name="Goeker M."/>
        </authorList>
    </citation>
    <scope>NUCLEOTIDE SEQUENCE [LARGE SCALE GENOMIC DNA]</scope>
    <source>
        <strain evidence="4 5">DSM 27267</strain>
    </source>
</reference>
<evidence type="ECO:0000313" key="3">
    <source>
        <dbReference type="EMBL" id="GET22421.1"/>
    </source>
</evidence>
<reference evidence="3 6" key="2">
    <citation type="submission" date="2019-10" db="EMBL/GenBank/DDBJ databases">
        <title>Prolixibacter strains distinguished by the presence of nitrate reductase genes were adept at nitrate-dependent anaerobic corrosion of metallic iron and carbon steel.</title>
        <authorList>
            <person name="Iino T."/>
            <person name="Shono N."/>
            <person name="Ito K."/>
            <person name="Nakamura R."/>
            <person name="Sueoka K."/>
            <person name="Harayama S."/>
            <person name="Ohkuma M."/>
        </authorList>
    </citation>
    <scope>NUCLEOTIDE SEQUENCE [LARGE SCALE GENOMIC DNA]</scope>
    <source>
        <strain evidence="3 6">MIC1-1</strain>
    </source>
</reference>
<gene>
    <name evidence="4" type="ORF">CLV93_11373</name>
    <name evidence="3" type="ORF">JCM18694_26670</name>
</gene>
<proteinExistence type="predicted"/>
<organism evidence="4 5">
    <name type="scientific">Prolixibacter denitrificans</name>
    <dbReference type="NCBI Taxonomy" id="1541063"/>
    <lineage>
        <taxon>Bacteria</taxon>
        <taxon>Pseudomonadati</taxon>
        <taxon>Bacteroidota</taxon>
        <taxon>Bacteroidia</taxon>
        <taxon>Marinilabiliales</taxon>
        <taxon>Prolixibacteraceae</taxon>
        <taxon>Prolixibacter</taxon>
    </lineage>
</organism>
<dbReference type="EMBL" id="PYGC01000013">
    <property type="protein sequence ID" value="PSK80779.1"/>
    <property type="molecule type" value="Genomic_DNA"/>
</dbReference>
<evidence type="ECO:0000313" key="5">
    <source>
        <dbReference type="Proteomes" id="UP000240621"/>
    </source>
</evidence>
<sequence>MKRLLLSFALVALTTSLFAQLPISLGIKGSINSTKITTDNAIAGASSYTLNDLKADAANGFNVGAFLRLKHNKVFLQPELLYSVQKGKTTYTIPTSTTQSGLEGAVTQHMDVKSVQIPLLFGVKVLDLKVASVNLMTGPAMSFILDGSEITLNKTDGVAVDPSLYDPNNFKNNTWDWQAGVGVDVAMLSLDVRYAWGLTNVSEGVSNNDPTVIGFKNKGNSLILSLGIRLF</sequence>
<dbReference type="Pfam" id="PF13568">
    <property type="entry name" value="OMP_b-brl_2"/>
    <property type="match status" value="1"/>
</dbReference>